<reference evidence="1 2" key="1">
    <citation type="submission" date="2020-05" db="EMBL/GenBank/DDBJ databases">
        <authorList>
            <person name="Whitworth D."/>
        </authorList>
    </citation>
    <scope>NUCLEOTIDE SEQUENCE [LARGE SCALE GENOMIC DNA]</scope>
    <source>
        <strain evidence="1 2">AM005</strain>
    </source>
</reference>
<dbReference type="Proteomes" id="UP000533080">
    <property type="component" value="Unassembled WGS sequence"/>
</dbReference>
<evidence type="ECO:0000313" key="1">
    <source>
        <dbReference type="EMBL" id="NOJ82362.1"/>
    </source>
</evidence>
<organism evidence="1 2">
    <name type="scientific">Myxococcus xanthus</name>
    <dbReference type="NCBI Taxonomy" id="34"/>
    <lineage>
        <taxon>Bacteria</taxon>
        <taxon>Pseudomonadati</taxon>
        <taxon>Myxococcota</taxon>
        <taxon>Myxococcia</taxon>
        <taxon>Myxococcales</taxon>
        <taxon>Cystobacterineae</taxon>
        <taxon>Myxococcaceae</taxon>
        <taxon>Myxococcus</taxon>
    </lineage>
</organism>
<evidence type="ECO:0000313" key="2">
    <source>
        <dbReference type="Proteomes" id="UP000533080"/>
    </source>
</evidence>
<comment type="caution">
    <text evidence="1">The sequence shown here is derived from an EMBL/GenBank/DDBJ whole genome shotgun (WGS) entry which is preliminary data.</text>
</comment>
<proteinExistence type="predicted"/>
<protein>
    <submittedName>
        <fullName evidence="1">TIGR03118 family protein</fullName>
    </submittedName>
</protein>
<dbReference type="EMBL" id="JABFNT010000124">
    <property type="protein sequence ID" value="NOJ82362.1"/>
    <property type="molecule type" value="Genomic_DNA"/>
</dbReference>
<dbReference type="SUPFAM" id="SSF75011">
    <property type="entry name" value="3-carboxy-cis,cis-mucoante lactonizing enzyme"/>
    <property type="match status" value="1"/>
</dbReference>
<sequence length="417" mass="43512">MFIPRRPPSLLLNEHAAVRRLRGGIMMNTRRSTLMQGVLSAVVAVLVVPVARAAMPPAPPANCSEAGGYTQRNLVANSPALGAEHVDPHLVNAWGLAFNPMGIAWVANGGTGTSTLYDGNGVQQPLVVGIPAPPGKTESGEPTGVVFNGSEAIVVTGTGVSGPARFIFATEEGVLAAWAPAVDEASARIVVDNSAVRSVYKGLAMAGTGADARLYAADFRNNRIDVFNSSFTHMPMPGAFADPSLPAGYAPFNIQNIEGTLYVSYAQQDAERSDDVPGVGAGYINAFDMNGQLLRRFASQGALNAPWGMALAPAGFGQFSNHLLVGNFGDGAINAYDPASGAWAGALNRPDGQPVKVDGLWSLHFGTGVQGLPAETLFFTAGPADEDQGLYGRFDMTPVCPQGSLPPWKEPRGPEAQ</sequence>
<gene>
    <name evidence="1" type="ORF">HNV28_29225</name>
</gene>
<dbReference type="AlphaFoldDB" id="A0A7Y4MU88"/>
<accession>A0A7Y4MU88</accession>
<dbReference type="Gene3D" id="2.120.10.30">
    <property type="entry name" value="TolB, C-terminal domain"/>
    <property type="match status" value="1"/>
</dbReference>
<dbReference type="InterPro" id="IPR017549">
    <property type="entry name" value="APMV_L690"/>
</dbReference>
<dbReference type="NCBIfam" id="TIGR03118">
    <property type="entry name" value="PEPCTERM_chp_1"/>
    <property type="match status" value="1"/>
</dbReference>
<name>A0A7Y4MU88_MYXXA</name>
<dbReference type="InterPro" id="IPR011042">
    <property type="entry name" value="6-blade_b-propeller_TolB-like"/>
</dbReference>